<dbReference type="AlphaFoldDB" id="A0A8J2N5Z2"/>
<gene>
    <name evidence="1" type="ORF">FEQUK3_LOCUS170</name>
</gene>
<accession>A0A8J2N5Z2</accession>
<protein>
    <submittedName>
        <fullName evidence="1">Uncharacterized protein</fullName>
    </submittedName>
</protein>
<evidence type="ECO:0000313" key="2">
    <source>
        <dbReference type="Proteomes" id="UP000693738"/>
    </source>
</evidence>
<reference evidence="1" key="1">
    <citation type="submission" date="2021-05" db="EMBL/GenBank/DDBJ databases">
        <authorList>
            <person name="Khan N."/>
        </authorList>
    </citation>
    <scope>NUCLEOTIDE SEQUENCE</scope>
</reference>
<organism evidence="1 2">
    <name type="scientific">Fusarium equiseti</name>
    <name type="common">Fusarium scirpi</name>
    <dbReference type="NCBI Taxonomy" id="61235"/>
    <lineage>
        <taxon>Eukaryota</taxon>
        <taxon>Fungi</taxon>
        <taxon>Dikarya</taxon>
        <taxon>Ascomycota</taxon>
        <taxon>Pezizomycotina</taxon>
        <taxon>Sordariomycetes</taxon>
        <taxon>Hypocreomycetidae</taxon>
        <taxon>Hypocreales</taxon>
        <taxon>Nectriaceae</taxon>
        <taxon>Fusarium</taxon>
        <taxon>Fusarium incarnatum-equiseti species complex</taxon>
    </lineage>
</organism>
<dbReference type="EMBL" id="CAJSTJ010000011">
    <property type="protein sequence ID" value="CAG7554466.1"/>
    <property type="molecule type" value="Genomic_DNA"/>
</dbReference>
<sequence>MSTPMYRMVALSPHVQALQQDATTEVLTLFPVETREGLLTYGLPKSCGLLCEALLRDMVYTTPSICFFAFSLAEDLQIWARSFGMVVKDIKMPEISPQAFRLEKGNTSALLKGYTALVVALGNARYDVELISRDRTSSLQETWESSYALHLRETGLKAQGGHIRFLYIPLHLEPE</sequence>
<comment type="caution">
    <text evidence="1">The sequence shown here is derived from an EMBL/GenBank/DDBJ whole genome shotgun (WGS) entry which is preliminary data.</text>
</comment>
<evidence type="ECO:0000313" key="1">
    <source>
        <dbReference type="EMBL" id="CAG7554466.1"/>
    </source>
</evidence>
<name>A0A8J2N5Z2_FUSEQ</name>
<dbReference type="Proteomes" id="UP000693738">
    <property type="component" value="Unassembled WGS sequence"/>
</dbReference>
<proteinExistence type="predicted"/>